<organism evidence="4 5">
    <name type="scientific">Nostoc cf. edaphicum LEGE 07299</name>
    <dbReference type="NCBI Taxonomy" id="2777974"/>
    <lineage>
        <taxon>Bacteria</taxon>
        <taxon>Bacillati</taxon>
        <taxon>Cyanobacteriota</taxon>
        <taxon>Cyanophyceae</taxon>
        <taxon>Nostocales</taxon>
        <taxon>Nostocaceae</taxon>
        <taxon>Nostoc</taxon>
    </lineage>
</organism>
<feature type="domain" description="UvrB interaction" evidence="3">
    <location>
        <begin position="174"/>
        <end position="219"/>
    </location>
</feature>
<dbReference type="Gene3D" id="3.40.50.11180">
    <property type="match status" value="2"/>
</dbReference>
<evidence type="ECO:0000256" key="2">
    <source>
        <dbReference type="ARBA" id="ARBA00022840"/>
    </source>
</evidence>
<evidence type="ECO:0000256" key="1">
    <source>
        <dbReference type="ARBA" id="ARBA00022741"/>
    </source>
</evidence>
<evidence type="ECO:0000259" key="3">
    <source>
        <dbReference type="Pfam" id="PF17757"/>
    </source>
</evidence>
<dbReference type="Pfam" id="PF17757">
    <property type="entry name" value="UvrB_inter"/>
    <property type="match status" value="1"/>
</dbReference>
<proteinExistence type="predicted"/>
<sequence length="219" mass="24439">MSFSSIVRALGRSPLTTEFISKLNRQQELRLNGIPRLPKTLVASALAQSQGKDLFVVCATLEEAGRVYAQLEAMGWQTVHFYPTSEASPYEPFDPETEMSWGQMQVLADLVNSQESLVISHLSLETNQRQRTNDIDASAASRRVGQRTNLAIVATQGALQPHLPPPEVFGQFCLTLKKGMELDLNSFSEKITILGYERVPLVEMEGQWSRRGDIVDVYP</sequence>
<keyword evidence="1" id="KW-0547">Nucleotide-binding</keyword>
<reference evidence="4 5" key="1">
    <citation type="submission" date="2020-10" db="EMBL/GenBank/DDBJ databases">
        <authorList>
            <person name="Castelo-Branco R."/>
            <person name="Eusebio N."/>
            <person name="Adriana R."/>
            <person name="Vieira A."/>
            <person name="Brugerolle De Fraissinette N."/>
            <person name="Rezende De Castro R."/>
            <person name="Schneider M.P."/>
            <person name="Vasconcelos V."/>
            <person name="Leao P.N."/>
        </authorList>
    </citation>
    <scope>NUCLEOTIDE SEQUENCE [LARGE SCALE GENOMIC DNA]</scope>
    <source>
        <strain evidence="4 5">LEGE 07299</strain>
    </source>
</reference>
<comment type="caution">
    <text evidence="4">The sequence shown here is derived from an EMBL/GenBank/DDBJ whole genome shotgun (WGS) entry which is preliminary data.</text>
</comment>
<dbReference type="InterPro" id="IPR027417">
    <property type="entry name" value="P-loop_NTPase"/>
</dbReference>
<protein>
    <submittedName>
        <fullName evidence="4">Transcription-repair coupling factor</fullName>
    </submittedName>
</protein>
<name>A0ABR9U1X0_9NOSO</name>
<feature type="non-terminal residue" evidence="4">
    <location>
        <position position="219"/>
    </location>
</feature>
<dbReference type="SUPFAM" id="SSF52540">
    <property type="entry name" value="P-loop containing nucleoside triphosphate hydrolases"/>
    <property type="match status" value="1"/>
</dbReference>
<keyword evidence="2" id="KW-0067">ATP-binding</keyword>
<dbReference type="EMBL" id="JADEXF010000389">
    <property type="protein sequence ID" value="MBE9105870.1"/>
    <property type="molecule type" value="Genomic_DNA"/>
</dbReference>
<dbReference type="InterPro" id="IPR041471">
    <property type="entry name" value="UvrB_inter"/>
</dbReference>
<gene>
    <name evidence="4" type="ORF">IQ229_13235</name>
</gene>
<evidence type="ECO:0000313" key="5">
    <source>
        <dbReference type="Proteomes" id="UP000647836"/>
    </source>
</evidence>
<dbReference type="Proteomes" id="UP000647836">
    <property type="component" value="Unassembled WGS sequence"/>
</dbReference>
<dbReference type="Gene3D" id="3.30.2060.10">
    <property type="entry name" value="Penicillin-binding protein 1b domain"/>
    <property type="match status" value="1"/>
</dbReference>
<keyword evidence="5" id="KW-1185">Reference proteome</keyword>
<evidence type="ECO:0000313" key="4">
    <source>
        <dbReference type="EMBL" id="MBE9105870.1"/>
    </source>
</evidence>
<accession>A0ABR9U1X0</accession>